<dbReference type="STRING" id="4781.A0A0P1A8A8"/>
<dbReference type="GO" id="GO:0003677">
    <property type="term" value="F:DNA binding"/>
    <property type="evidence" value="ECO:0007669"/>
    <property type="project" value="UniProtKB-UniRule"/>
</dbReference>
<keyword evidence="3 9" id="KW-0540">Nuclease</keyword>
<keyword evidence="9" id="KW-0460">Magnesium</keyword>
<dbReference type="PRINTS" id="PR00853">
    <property type="entry name" value="XPGRADSUPER"/>
</dbReference>
<dbReference type="CDD" id="cd09857">
    <property type="entry name" value="PIN_EXO1"/>
    <property type="match status" value="1"/>
</dbReference>
<dbReference type="PANTHER" id="PTHR11081">
    <property type="entry name" value="FLAP ENDONUCLEASE FAMILY MEMBER"/>
    <property type="match status" value="1"/>
</dbReference>
<evidence type="ECO:0000256" key="4">
    <source>
        <dbReference type="ARBA" id="ARBA00022763"/>
    </source>
</evidence>
<keyword evidence="9" id="KW-0479">Metal-binding</keyword>
<evidence type="ECO:0000313" key="13">
    <source>
        <dbReference type="Proteomes" id="UP000054928"/>
    </source>
</evidence>
<keyword evidence="7 9" id="KW-0234">DNA repair</keyword>
<keyword evidence="9" id="KW-0238">DNA-binding</keyword>
<dbReference type="GO" id="GO:0046872">
    <property type="term" value="F:metal ion binding"/>
    <property type="evidence" value="ECO:0007669"/>
    <property type="project" value="UniProtKB-UniRule"/>
</dbReference>
<dbReference type="SMART" id="SM00485">
    <property type="entry name" value="XPGN"/>
    <property type="match status" value="1"/>
</dbReference>
<dbReference type="InterPro" id="IPR029060">
    <property type="entry name" value="PIN-like_dom_sf"/>
</dbReference>
<dbReference type="OMA" id="QMVWMCK"/>
<keyword evidence="8 9" id="KW-0539">Nucleus</keyword>
<dbReference type="GO" id="GO:0005634">
    <property type="term" value="C:nucleus"/>
    <property type="evidence" value="ECO:0007669"/>
    <property type="project" value="UniProtKB-SubCell"/>
</dbReference>
<keyword evidence="2" id="KW-0597">Phosphoprotein</keyword>
<dbReference type="Gene3D" id="3.40.50.1010">
    <property type="entry name" value="5'-nuclease"/>
    <property type="match status" value="1"/>
</dbReference>
<evidence type="ECO:0000256" key="5">
    <source>
        <dbReference type="ARBA" id="ARBA00022801"/>
    </source>
</evidence>
<dbReference type="GO" id="GO:0006281">
    <property type="term" value="P:DNA repair"/>
    <property type="evidence" value="ECO:0007669"/>
    <property type="project" value="UniProtKB-UniRule"/>
</dbReference>
<evidence type="ECO:0000256" key="2">
    <source>
        <dbReference type="ARBA" id="ARBA00022553"/>
    </source>
</evidence>
<dbReference type="SUPFAM" id="SSF88723">
    <property type="entry name" value="PIN domain-like"/>
    <property type="match status" value="1"/>
</dbReference>
<dbReference type="EC" id="3.1.-.-" evidence="9"/>
<dbReference type="InterPro" id="IPR044752">
    <property type="entry name" value="PIN-like_EXO1"/>
</dbReference>
<keyword evidence="5 9" id="KW-0378">Hydrolase</keyword>
<accession>A0A0P1A8A8</accession>
<proteinExistence type="inferred from homology"/>
<evidence type="ECO:0000256" key="1">
    <source>
        <dbReference type="ARBA" id="ARBA00004123"/>
    </source>
</evidence>
<dbReference type="Pfam" id="PF00752">
    <property type="entry name" value="XPG_N"/>
    <property type="match status" value="1"/>
</dbReference>
<keyword evidence="9" id="KW-0267">Excision nuclease</keyword>
<evidence type="ECO:0000256" key="9">
    <source>
        <dbReference type="RuleBase" id="RU910737"/>
    </source>
</evidence>
<evidence type="ECO:0000256" key="3">
    <source>
        <dbReference type="ARBA" id="ARBA00022722"/>
    </source>
</evidence>
<dbReference type="SMART" id="SM00484">
    <property type="entry name" value="XPGI"/>
    <property type="match status" value="1"/>
</dbReference>
<keyword evidence="6" id="KW-0496">Mitochondrion</keyword>
<name>A0A0P1A8A8_PLAHL</name>
<comment type="similarity">
    <text evidence="9">Belongs to the XPG/RAD2 endonuclease family. EXO1 subfamily.</text>
</comment>
<keyword evidence="9 12" id="KW-0269">Exonuclease</keyword>
<evidence type="ECO:0000256" key="6">
    <source>
        <dbReference type="ARBA" id="ARBA00023128"/>
    </source>
</evidence>
<protein>
    <recommendedName>
        <fullName evidence="9">Exonuclease 1</fullName>
        <ecNumber evidence="9">3.1.-.-</ecNumber>
    </recommendedName>
</protein>
<dbReference type="Pfam" id="PF00867">
    <property type="entry name" value="XPG_I"/>
    <property type="match status" value="1"/>
</dbReference>
<dbReference type="OrthoDB" id="26491at2759"/>
<dbReference type="FunFam" id="3.40.50.1010:FF:000002">
    <property type="entry name" value="Exonuclease 1, putative"/>
    <property type="match status" value="1"/>
</dbReference>
<dbReference type="InterPro" id="IPR006085">
    <property type="entry name" value="XPG_DNA_repair_N"/>
</dbReference>
<comment type="subcellular location">
    <subcellularLocation>
        <location evidence="1 9">Nucleus</location>
    </subcellularLocation>
</comment>
<dbReference type="Gene3D" id="1.10.150.20">
    <property type="entry name" value="5' to 3' exonuclease, C-terminal subdomain"/>
    <property type="match status" value="1"/>
</dbReference>
<keyword evidence="13" id="KW-1185">Reference proteome</keyword>
<feature type="domain" description="XPG N-terminal" evidence="11">
    <location>
        <begin position="1"/>
        <end position="100"/>
    </location>
</feature>
<evidence type="ECO:0000256" key="7">
    <source>
        <dbReference type="ARBA" id="ARBA00023204"/>
    </source>
</evidence>
<dbReference type="Proteomes" id="UP000054928">
    <property type="component" value="Unassembled WGS sequence"/>
</dbReference>
<dbReference type="PANTHER" id="PTHR11081:SF8">
    <property type="entry name" value="EXONUCLEASE 1"/>
    <property type="match status" value="1"/>
</dbReference>
<sequence length="602" mass="67469">MGINSFLRQLNDAVDRTHLKEFAGQTLLVDALSWLHKACYGCAYELSIGRDTDKYIQYMLRKVDMLRSYGVAEVILVFDGQRLPLKSSTQEKRQTYKEENRKRALQAMADSKRLQGSEREDELHKAYQLFQRSVNISPAIIFNVMNALRAAQIPFVVAPLEADAQMAWMCKEKLAAGIVTEDSDVVVYCLTANVCSPVLVKLEENGYVQAVSRLILHKNSAKASSNALMRKIHYLTSGEKEATRMFVQVCVLAGCDFLDSLPNIGFATAVKHIYNFRGAPASLRVHRLVSKLSSSGTKIPTGFMQQFLNAEAIFYHHIVFNSTARSCDFLVNMGHENCFPDILQRAKESLCIASQERALPLVAEPDNLHSVVNSTKSFLGQIRSREVVEQIYKGEVCARTLCSLVKDTTILQNLQFDEAPPEHQKPLNTRLNGKETPIDISKTKHRISITKQMANKSSPVGKAEQIAYKKRLQAKECTVSIQGLKNAYRSAAQTKEFSKVDDWHRKNEKRIGILSRTSAVSKLTSVTATPFNDLVMECSHSVKAPISTDGIASKIVQSPRSKKRPRSSSKFAAICESRTLKKTALIGKKTLFDFFRKVEDKC</sequence>
<dbReference type="SUPFAM" id="SSF47807">
    <property type="entry name" value="5' to 3' exonuclease, C-terminal subdomain"/>
    <property type="match status" value="1"/>
</dbReference>
<dbReference type="GeneID" id="36399233"/>
<dbReference type="InterPro" id="IPR036279">
    <property type="entry name" value="5-3_exonuclease_C_sf"/>
</dbReference>
<dbReference type="InterPro" id="IPR006084">
    <property type="entry name" value="XPG/Rad2"/>
</dbReference>
<evidence type="ECO:0000259" key="11">
    <source>
        <dbReference type="SMART" id="SM00485"/>
    </source>
</evidence>
<dbReference type="AlphaFoldDB" id="A0A0P1A8A8"/>
<comment type="function">
    <text evidence="9">5'-&gt;3' double-stranded DNA exonuclease which may also possess a cryptic 3'-&gt;5' double-stranded DNA exonuclease activity. Functions in DNA mismatch repair.</text>
</comment>
<keyword evidence="9" id="KW-0228">DNA excision</keyword>
<comment type="cofactor">
    <cofactor evidence="9">
        <name>Mg(2+)</name>
        <dbReference type="ChEBI" id="CHEBI:18420"/>
    </cofactor>
    <text evidence="9">Binds 2 magnesium ions per subunit. They probably participate in the reaction catalyzed by the enzyme. May bind an additional third magnesium ion after substrate binding.</text>
</comment>
<dbReference type="InterPro" id="IPR006086">
    <property type="entry name" value="XPG-I_dom"/>
</dbReference>
<evidence type="ECO:0000256" key="8">
    <source>
        <dbReference type="ARBA" id="ARBA00023242"/>
    </source>
</evidence>
<evidence type="ECO:0000259" key="10">
    <source>
        <dbReference type="SMART" id="SM00484"/>
    </source>
</evidence>
<reference evidence="13" key="1">
    <citation type="submission" date="2014-09" db="EMBL/GenBank/DDBJ databases">
        <authorList>
            <person name="Sharma Rahul"/>
            <person name="Thines Marco"/>
        </authorList>
    </citation>
    <scope>NUCLEOTIDE SEQUENCE [LARGE SCALE GENOMIC DNA]</scope>
</reference>
<organism evidence="12 13">
    <name type="scientific">Plasmopara halstedii</name>
    <name type="common">Downy mildew of sunflower</name>
    <dbReference type="NCBI Taxonomy" id="4781"/>
    <lineage>
        <taxon>Eukaryota</taxon>
        <taxon>Sar</taxon>
        <taxon>Stramenopiles</taxon>
        <taxon>Oomycota</taxon>
        <taxon>Peronosporomycetes</taxon>
        <taxon>Peronosporales</taxon>
        <taxon>Peronosporaceae</taxon>
        <taxon>Plasmopara</taxon>
    </lineage>
</organism>
<dbReference type="CDD" id="cd09901">
    <property type="entry name" value="H3TH_FEN1-like"/>
    <property type="match status" value="1"/>
</dbReference>
<dbReference type="RefSeq" id="XP_024573296.1">
    <property type="nucleotide sequence ID" value="XM_024722195.1"/>
</dbReference>
<keyword evidence="4 9" id="KW-0227">DNA damage</keyword>
<dbReference type="GO" id="GO:0017108">
    <property type="term" value="F:5'-flap endonuclease activity"/>
    <property type="evidence" value="ECO:0007669"/>
    <property type="project" value="TreeGrafter"/>
</dbReference>
<evidence type="ECO:0000313" key="12">
    <source>
        <dbReference type="EMBL" id="CEG36927.1"/>
    </source>
</evidence>
<feature type="domain" description="XPG-I" evidence="10">
    <location>
        <begin position="149"/>
        <end position="234"/>
    </location>
</feature>
<dbReference type="EMBL" id="CCYD01000252">
    <property type="protein sequence ID" value="CEG36927.1"/>
    <property type="molecule type" value="Genomic_DNA"/>
</dbReference>
<dbReference type="GO" id="GO:0035312">
    <property type="term" value="F:5'-3' DNA exonuclease activity"/>
    <property type="evidence" value="ECO:0007669"/>
    <property type="project" value="UniProtKB-UniRule"/>
</dbReference>